<dbReference type="PANTHER" id="PTHR43176">
    <property type="entry name" value="3-HYDROXYISOBUTYRYL-COA HYDROLASE-RELATED"/>
    <property type="match status" value="1"/>
</dbReference>
<name>A0A658QYI9_9BURK</name>
<dbReference type="AlphaFoldDB" id="A0A658QYI9"/>
<accession>A0A658QYI9</accession>
<dbReference type="CDD" id="cd06558">
    <property type="entry name" value="crotonase-like"/>
    <property type="match status" value="1"/>
</dbReference>
<dbReference type="EC" id="3.1.2.4" evidence="2"/>
<gene>
    <name evidence="5" type="ORF">AWB72_03107</name>
</gene>
<dbReference type="EMBL" id="FCNV02000005">
    <property type="protein sequence ID" value="SAL33345.1"/>
    <property type="molecule type" value="Genomic_DNA"/>
</dbReference>
<dbReference type="InterPro" id="IPR029045">
    <property type="entry name" value="ClpP/crotonase-like_dom_sf"/>
</dbReference>
<evidence type="ECO:0000256" key="1">
    <source>
        <dbReference type="ARBA" id="ARBA00001709"/>
    </source>
</evidence>
<comment type="catalytic activity">
    <reaction evidence="1">
        <text>3-hydroxy-2-methylpropanoyl-CoA + H2O = 3-hydroxy-2-methylpropanoate + CoA + H(+)</text>
        <dbReference type="Rhea" id="RHEA:20888"/>
        <dbReference type="ChEBI" id="CHEBI:11805"/>
        <dbReference type="ChEBI" id="CHEBI:15377"/>
        <dbReference type="ChEBI" id="CHEBI:15378"/>
        <dbReference type="ChEBI" id="CHEBI:57287"/>
        <dbReference type="ChEBI" id="CHEBI:57340"/>
        <dbReference type="EC" id="3.1.2.4"/>
    </reaction>
</comment>
<evidence type="ECO:0000259" key="4">
    <source>
        <dbReference type="Pfam" id="PF16113"/>
    </source>
</evidence>
<evidence type="ECO:0000313" key="6">
    <source>
        <dbReference type="Proteomes" id="UP000198263"/>
    </source>
</evidence>
<feature type="domain" description="Enoyl-CoA hydratase/isomerase" evidence="4">
    <location>
        <begin position="34"/>
        <end position="374"/>
    </location>
</feature>
<dbReference type="GO" id="GO:0005829">
    <property type="term" value="C:cytosol"/>
    <property type="evidence" value="ECO:0007669"/>
    <property type="project" value="TreeGrafter"/>
</dbReference>
<organism evidence="5 6">
    <name type="scientific">Caballeronia concitans</name>
    <dbReference type="NCBI Taxonomy" id="1777133"/>
    <lineage>
        <taxon>Bacteria</taxon>
        <taxon>Pseudomonadati</taxon>
        <taxon>Pseudomonadota</taxon>
        <taxon>Betaproteobacteria</taxon>
        <taxon>Burkholderiales</taxon>
        <taxon>Burkholderiaceae</taxon>
        <taxon>Caballeronia</taxon>
    </lineage>
</organism>
<reference evidence="5 6" key="1">
    <citation type="submission" date="2016-01" db="EMBL/GenBank/DDBJ databases">
        <authorList>
            <person name="Peeters C."/>
        </authorList>
    </citation>
    <scope>NUCLEOTIDE SEQUENCE [LARGE SCALE GENOMIC DNA]</scope>
    <source>
        <strain evidence="5">LMG 29315</strain>
    </source>
</reference>
<dbReference type="Gene3D" id="3.90.226.10">
    <property type="entry name" value="2-enoyl-CoA Hydratase, Chain A, domain 1"/>
    <property type="match status" value="1"/>
</dbReference>
<keyword evidence="6" id="KW-1185">Reference proteome</keyword>
<dbReference type="GO" id="GO:0006574">
    <property type="term" value="P:L-valine catabolic process"/>
    <property type="evidence" value="ECO:0007669"/>
    <property type="project" value="TreeGrafter"/>
</dbReference>
<sequence length="390" mass="42643">MRGSPLAQVIDRQNVPTLNTMTTEDIRIDTANGIGFIALDRPKALNALTPPMLRAISEALRAWRHDQAIRAVVIYSPHVRAFCAGGDIRFLYDAAKAGDRDAIDAFFIDEYKLNHAIFTFPKPYVAVVNGVVMGGGMGISQGAHHTGGLRIVTQSTKMAMPETRIGLFPDVGVSWFLARAPGAIGRYLAATGASMGAADALYARMADAYLDDGALPGLIESLRHQRFLDGVDIMRFVENETTKYKVSPIPDASALAEARTLIDKHFAAGNGAAILASLEREADASGNEWARATAAELRERSPLSVDVSLQQVDRARFSTMAETLRRDLDLTRSAFERGDVAEGIRARIVDKDNQPAWRIARAEDVEPNEVERMFDSAWTPATHPLRLLKD</sequence>
<dbReference type="GO" id="GO:0003860">
    <property type="term" value="F:3-hydroxyisobutyryl-CoA hydrolase activity"/>
    <property type="evidence" value="ECO:0007669"/>
    <property type="project" value="UniProtKB-EC"/>
</dbReference>
<keyword evidence="3 5" id="KW-0378">Hydrolase</keyword>
<dbReference type="InterPro" id="IPR045004">
    <property type="entry name" value="ECH_dom"/>
</dbReference>
<comment type="caution">
    <text evidence="5">The sequence shown here is derived from an EMBL/GenBank/DDBJ whole genome shotgun (WGS) entry which is preliminary data.</text>
</comment>
<dbReference type="Proteomes" id="UP000198263">
    <property type="component" value="Unassembled WGS sequence"/>
</dbReference>
<evidence type="ECO:0000313" key="5">
    <source>
        <dbReference type="EMBL" id="SAL33345.1"/>
    </source>
</evidence>
<dbReference type="SUPFAM" id="SSF52096">
    <property type="entry name" value="ClpP/crotonase"/>
    <property type="match status" value="1"/>
</dbReference>
<proteinExistence type="predicted"/>
<dbReference type="Pfam" id="PF16113">
    <property type="entry name" value="ECH_2"/>
    <property type="match status" value="1"/>
</dbReference>
<dbReference type="PANTHER" id="PTHR43176:SF3">
    <property type="entry name" value="3-HYDROXYISOBUTYRYL-COA HYDROLASE, MITOCHONDRIAL"/>
    <property type="match status" value="1"/>
</dbReference>
<dbReference type="InterPro" id="IPR032259">
    <property type="entry name" value="HIBYL-CoA-H"/>
</dbReference>
<evidence type="ECO:0000256" key="2">
    <source>
        <dbReference type="ARBA" id="ARBA00011915"/>
    </source>
</evidence>
<evidence type="ECO:0000256" key="3">
    <source>
        <dbReference type="ARBA" id="ARBA00022801"/>
    </source>
</evidence>
<protein>
    <recommendedName>
        <fullName evidence="2">3-hydroxyisobutyryl-CoA hydrolase</fullName>
        <ecNumber evidence="2">3.1.2.4</ecNumber>
    </recommendedName>
</protein>
<dbReference type="NCBIfam" id="NF004127">
    <property type="entry name" value="PRK05617.1"/>
    <property type="match status" value="1"/>
</dbReference>